<dbReference type="Proteomes" id="UP000324689">
    <property type="component" value="Unassembled WGS sequence"/>
</dbReference>
<sequence>MNIQLIEFLANAIKALSPQEREFVERKLNQKADWSSLRTKILKDATAISKRREEQSFQPDITDIIDQMREERDRELLNGLEPNEVNS</sequence>
<reference evidence="1 2" key="1">
    <citation type="submission" date="2018-09" db="EMBL/GenBank/DDBJ databases">
        <title>Evolutionary history of phycoerythrin pigmentation in the water bloom-forming cyanobacterium Microcystis aeruginosa.</title>
        <authorList>
            <person name="Tanabe Y."/>
            <person name="Tanabe Y."/>
            <person name="Yamaguchi H."/>
        </authorList>
    </citation>
    <scope>NUCLEOTIDE SEQUENCE [LARGE SCALE GENOMIC DNA]</scope>
    <source>
        <strain evidence="1 2">NIES-2521</strain>
    </source>
</reference>
<evidence type="ECO:0000313" key="1">
    <source>
        <dbReference type="EMBL" id="GCA81308.1"/>
    </source>
</evidence>
<name>A0A5A5S1W8_MICAE</name>
<proteinExistence type="predicted"/>
<dbReference type="AlphaFoldDB" id="A0A5A5S1W8"/>
<comment type="caution">
    <text evidence="1">The sequence shown here is derived from an EMBL/GenBank/DDBJ whole genome shotgun (WGS) entry which is preliminary data.</text>
</comment>
<dbReference type="EMBL" id="BHVQ01000050">
    <property type="protein sequence ID" value="GCA81308.1"/>
    <property type="molecule type" value="Genomic_DNA"/>
</dbReference>
<evidence type="ECO:0000313" key="2">
    <source>
        <dbReference type="Proteomes" id="UP000324689"/>
    </source>
</evidence>
<organism evidence="1 2">
    <name type="scientific">Microcystis aeruginosa NIES-2521</name>
    <dbReference type="NCBI Taxonomy" id="2303983"/>
    <lineage>
        <taxon>Bacteria</taxon>
        <taxon>Bacillati</taxon>
        <taxon>Cyanobacteriota</taxon>
        <taxon>Cyanophyceae</taxon>
        <taxon>Oscillatoriophycideae</taxon>
        <taxon>Chroococcales</taxon>
        <taxon>Microcystaceae</taxon>
        <taxon>Microcystis</taxon>
    </lineage>
</organism>
<protein>
    <submittedName>
        <fullName evidence="1">Uncharacterized protein</fullName>
    </submittedName>
</protein>
<accession>A0A5A5S1W8</accession>
<gene>
    <name evidence="1" type="ORF">MiTs_03323</name>
</gene>